<sequence>MSAIGWLLNAVIELLLFILVLRKCKKAEGRGEPRRYTLRSRNPDMIMLMARDSTSYFAVIFSLCLAGTVLGFVTEMGTVWTSFKVFLASQMNAYQTLVLTAMTILAPKLLINMRAEFYRPVGGYLNSQTTQLTWNIATAGGTHTDRILEGSAETTLMLEDHDHANGFSA</sequence>
<keyword evidence="1" id="KW-1133">Transmembrane helix</keyword>
<feature type="transmembrane region" description="Helical" evidence="1">
    <location>
        <begin position="6"/>
        <end position="24"/>
    </location>
</feature>
<feature type="transmembrane region" description="Helical" evidence="1">
    <location>
        <begin position="93"/>
        <end position="111"/>
    </location>
</feature>
<evidence type="ECO:0000313" key="2">
    <source>
        <dbReference type="EMBL" id="OCB88876.1"/>
    </source>
</evidence>
<organism evidence="2 3">
    <name type="scientific">Sanghuangporus baumii</name>
    <name type="common">Phellinus baumii</name>
    <dbReference type="NCBI Taxonomy" id="108892"/>
    <lineage>
        <taxon>Eukaryota</taxon>
        <taxon>Fungi</taxon>
        <taxon>Dikarya</taxon>
        <taxon>Basidiomycota</taxon>
        <taxon>Agaricomycotina</taxon>
        <taxon>Agaricomycetes</taxon>
        <taxon>Hymenochaetales</taxon>
        <taxon>Hymenochaetaceae</taxon>
        <taxon>Sanghuangporus</taxon>
    </lineage>
</organism>
<comment type="caution">
    <text evidence="2">The sequence shown here is derived from an EMBL/GenBank/DDBJ whole genome shotgun (WGS) entry which is preliminary data.</text>
</comment>
<keyword evidence="1" id="KW-0472">Membrane</keyword>
<reference evidence="2" key="1">
    <citation type="submission" date="2016-06" db="EMBL/GenBank/DDBJ databases">
        <title>Draft Genome sequence of the fungus Inonotus baumii.</title>
        <authorList>
            <person name="Zhu H."/>
            <person name="Lin W."/>
        </authorList>
    </citation>
    <scope>NUCLEOTIDE SEQUENCE</scope>
    <source>
        <strain evidence="2">821</strain>
    </source>
</reference>
<dbReference type="OrthoDB" id="2686513at2759"/>
<proteinExistence type="predicted"/>
<name>A0A9Q5N9N1_SANBA</name>
<accession>A0A9Q5N9N1</accession>
<dbReference type="AlphaFoldDB" id="A0A9Q5N9N1"/>
<gene>
    <name evidence="2" type="ORF">A7U60_g3971</name>
</gene>
<protein>
    <submittedName>
        <fullName evidence="2">Uncharacterized protein</fullName>
    </submittedName>
</protein>
<dbReference type="Proteomes" id="UP000757232">
    <property type="component" value="Unassembled WGS sequence"/>
</dbReference>
<dbReference type="EMBL" id="LNZH02000168">
    <property type="protein sequence ID" value="OCB88876.1"/>
    <property type="molecule type" value="Genomic_DNA"/>
</dbReference>
<feature type="transmembrane region" description="Helical" evidence="1">
    <location>
        <begin position="55"/>
        <end position="73"/>
    </location>
</feature>
<keyword evidence="1" id="KW-0812">Transmembrane</keyword>
<keyword evidence="3" id="KW-1185">Reference proteome</keyword>
<evidence type="ECO:0000256" key="1">
    <source>
        <dbReference type="SAM" id="Phobius"/>
    </source>
</evidence>
<evidence type="ECO:0000313" key="3">
    <source>
        <dbReference type="Proteomes" id="UP000757232"/>
    </source>
</evidence>